<dbReference type="EMBL" id="JAAMCP010000001">
    <property type="protein sequence ID" value="NTF35574.1"/>
    <property type="molecule type" value="Genomic_DNA"/>
</dbReference>
<accession>A0ABX2J2N1</accession>
<protein>
    <recommendedName>
        <fullName evidence="1">SGNH hydrolase-type esterase domain-containing protein</fullName>
    </recommendedName>
</protein>
<evidence type="ECO:0000259" key="1">
    <source>
        <dbReference type="Pfam" id="PF13472"/>
    </source>
</evidence>
<dbReference type="PANTHER" id="PTHR30383:SF5">
    <property type="entry name" value="SGNH HYDROLASE-TYPE ESTERASE DOMAIN-CONTAINING PROTEIN"/>
    <property type="match status" value="1"/>
</dbReference>
<dbReference type="Gene3D" id="3.40.50.1110">
    <property type="entry name" value="SGNH hydrolase"/>
    <property type="match status" value="2"/>
</dbReference>
<comment type="caution">
    <text evidence="2">The sequence shown here is derived from an EMBL/GenBank/DDBJ whole genome shotgun (WGS) entry which is preliminary data.</text>
</comment>
<dbReference type="Proteomes" id="UP000822331">
    <property type="component" value="Unassembled WGS sequence"/>
</dbReference>
<gene>
    <name evidence="2" type="ORF">G6L72_02445</name>
</gene>
<organism evidence="2 3">
    <name type="scientific">Agrobacterium rubi</name>
    <dbReference type="NCBI Taxonomy" id="28099"/>
    <lineage>
        <taxon>Bacteria</taxon>
        <taxon>Pseudomonadati</taxon>
        <taxon>Pseudomonadota</taxon>
        <taxon>Alphaproteobacteria</taxon>
        <taxon>Hyphomicrobiales</taxon>
        <taxon>Rhizobiaceae</taxon>
        <taxon>Rhizobium/Agrobacterium group</taxon>
        <taxon>Agrobacterium</taxon>
    </lineage>
</organism>
<dbReference type="Gene3D" id="2.60.120.260">
    <property type="entry name" value="Galactose-binding domain-like"/>
    <property type="match status" value="1"/>
</dbReference>
<dbReference type="InterPro" id="IPR036514">
    <property type="entry name" value="SGNH_hydro_sf"/>
</dbReference>
<dbReference type="PANTHER" id="PTHR30383">
    <property type="entry name" value="THIOESTERASE 1/PROTEASE 1/LYSOPHOSPHOLIPASE L1"/>
    <property type="match status" value="1"/>
</dbReference>
<dbReference type="InterPro" id="IPR051532">
    <property type="entry name" value="Ester_Hydrolysis_Enzymes"/>
</dbReference>
<dbReference type="SUPFAM" id="SSF52266">
    <property type="entry name" value="SGNH hydrolase"/>
    <property type="match status" value="2"/>
</dbReference>
<dbReference type="CDD" id="cd00229">
    <property type="entry name" value="SGNH_hydrolase"/>
    <property type="match status" value="1"/>
</dbReference>
<proteinExistence type="predicted"/>
<evidence type="ECO:0000313" key="2">
    <source>
        <dbReference type="EMBL" id="NTF35574.1"/>
    </source>
</evidence>
<dbReference type="Pfam" id="PF13472">
    <property type="entry name" value="Lipase_GDSL_2"/>
    <property type="match status" value="1"/>
</dbReference>
<name>A0ABX2J2N1_9HYPH</name>
<evidence type="ECO:0000313" key="3">
    <source>
        <dbReference type="Proteomes" id="UP000822331"/>
    </source>
</evidence>
<sequence>MATLFTFGDSITAGAQSTSTAKRYTNLLASALGVTLNNSGVSTAMVMDQYSTLFSRLPIAGDLGTVAFGTNDQAKYDVDPVKRGYFIDGLTAYILWIACQPRLAKSANGVTFTGTWSNAGLALGCYGSSSPGAKATFTASGSSIALGMYRQFQNGSTFRVRIDGIDKGLFSTGGDVRTILGTAWGPMCLVFDGLGAGSHSIEIEVVNGGSSSKIVYFHWFCPLSTARNKVAVGNIPMALGYAYGGSAANIDAYNADIAMLVQRMAISGVDVRLADVRSALSPSDMQDNVHPNDSGHSKMANVFKAAIST</sequence>
<feature type="domain" description="SGNH hydrolase-type esterase" evidence="1">
    <location>
        <begin position="7"/>
        <end position="80"/>
    </location>
</feature>
<dbReference type="RefSeq" id="WP_174003114.1">
    <property type="nucleotide sequence ID" value="NZ_JAAMCP010000001.1"/>
</dbReference>
<reference evidence="2 3" key="1">
    <citation type="journal article" date="2020" name="Science">
        <title>Unexpected conservation and global transmission of agrobacterial virulence plasmids.</title>
        <authorList>
            <person name="Weisberg A.J."/>
            <person name="Davis E.W. 2nd"/>
            <person name="Tabima J."/>
            <person name="Belcher M.S."/>
            <person name="Miller M."/>
            <person name="Kuo C.H."/>
            <person name="Loper J.E."/>
            <person name="Grunwald N.J."/>
            <person name="Putnam M.L."/>
            <person name="Chang J.H."/>
        </authorList>
    </citation>
    <scope>NUCLEOTIDE SEQUENCE [LARGE SCALE GENOMIC DNA]</scope>
    <source>
        <strain evidence="2 3">A19/93</strain>
    </source>
</reference>
<dbReference type="InterPro" id="IPR013830">
    <property type="entry name" value="SGNH_hydro"/>
</dbReference>
<keyword evidence="3" id="KW-1185">Reference proteome</keyword>